<reference evidence="2 3" key="1">
    <citation type="submission" date="2016-06" db="EMBL/GenBank/DDBJ databases">
        <authorList>
            <person name="Kjaerup R.B."/>
            <person name="Dalgaard T.S."/>
            <person name="Juul-Madsen H.R."/>
        </authorList>
    </citation>
    <scope>NUCLEOTIDE SEQUENCE [LARGE SCALE GENOMIC DNA]</scope>
    <source>
        <strain evidence="2 3">1081914.2</strain>
    </source>
</reference>
<proteinExistence type="predicted"/>
<comment type="caution">
    <text evidence="2">The sequence shown here is derived from an EMBL/GenBank/DDBJ whole genome shotgun (WGS) entry which is preliminary data.</text>
</comment>
<name>A0A1A3CHP5_MYCAS</name>
<dbReference type="InterPro" id="IPR036291">
    <property type="entry name" value="NAD(P)-bd_dom_sf"/>
</dbReference>
<dbReference type="InterPro" id="IPR008030">
    <property type="entry name" value="NmrA-like"/>
</dbReference>
<evidence type="ECO:0000259" key="1">
    <source>
        <dbReference type="Pfam" id="PF05368"/>
    </source>
</evidence>
<dbReference type="Proteomes" id="UP000093795">
    <property type="component" value="Unassembled WGS sequence"/>
</dbReference>
<organism evidence="2 3">
    <name type="scientific">Mycobacterium asiaticum</name>
    <dbReference type="NCBI Taxonomy" id="1790"/>
    <lineage>
        <taxon>Bacteria</taxon>
        <taxon>Bacillati</taxon>
        <taxon>Actinomycetota</taxon>
        <taxon>Actinomycetes</taxon>
        <taxon>Mycobacteriales</taxon>
        <taxon>Mycobacteriaceae</taxon>
        <taxon>Mycobacterium</taxon>
    </lineage>
</organism>
<dbReference type="InterPro" id="IPR051604">
    <property type="entry name" value="Ergot_Alk_Oxidoreductase"/>
</dbReference>
<accession>A0A1A3CHP5</accession>
<feature type="domain" description="NmrA-like" evidence="1">
    <location>
        <begin position="7"/>
        <end position="83"/>
    </location>
</feature>
<protein>
    <recommendedName>
        <fullName evidence="1">NmrA-like domain-containing protein</fullName>
    </recommendedName>
</protein>
<dbReference type="PANTHER" id="PTHR43162:SF1">
    <property type="entry name" value="PRESTALK A DIFFERENTIATION PROTEIN A"/>
    <property type="match status" value="1"/>
</dbReference>
<evidence type="ECO:0000313" key="2">
    <source>
        <dbReference type="EMBL" id="OBI86475.1"/>
    </source>
</evidence>
<dbReference type="Pfam" id="PF05368">
    <property type="entry name" value="NmrA"/>
    <property type="match status" value="1"/>
</dbReference>
<sequence length="311" mass="32982">MQHTAESPILVIGATGRHGGTGATVVDCLLRRGHSVRALIRTDDERAAELRRRGAETVVGDLHDRDSLVPAFDRVRAVYFTYPVAPGIIPAAANVASVLSKHASAAHLVVMSMAVSALDSPSKLGQAQAVAEDIFIWAGLNPTVLRFAGLFHENIAVLHQRTIQRDAVIANSFGGCAAPWISGDDAAEIAAAHLLTPRPDSPRISYPPPAEAISHTELARIISATAGRPVRYEHISAAAWQRQLELAAESEHPVNVGMAQHIAAVGAALSGRSKPLVAPDPSALAAMLDRPPASVADFIRRNHSHFATDRT</sequence>
<dbReference type="AlphaFoldDB" id="A0A1A3CHP5"/>
<dbReference type="RefSeq" id="WP_065120441.1">
    <property type="nucleotide sequence ID" value="NZ_LZKQ01000100.1"/>
</dbReference>
<evidence type="ECO:0000313" key="3">
    <source>
        <dbReference type="Proteomes" id="UP000093795"/>
    </source>
</evidence>
<dbReference type="Gene3D" id="3.90.25.10">
    <property type="entry name" value="UDP-galactose 4-epimerase, domain 1"/>
    <property type="match status" value="1"/>
</dbReference>
<dbReference type="EMBL" id="LZKQ01000100">
    <property type="protein sequence ID" value="OBI86475.1"/>
    <property type="molecule type" value="Genomic_DNA"/>
</dbReference>
<gene>
    <name evidence="2" type="ORF">A9X01_17170</name>
</gene>
<dbReference type="SUPFAM" id="SSF51735">
    <property type="entry name" value="NAD(P)-binding Rossmann-fold domains"/>
    <property type="match status" value="1"/>
</dbReference>
<dbReference type="eggNOG" id="COG0702">
    <property type="taxonomic scope" value="Bacteria"/>
</dbReference>
<dbReference type="Gene3D" id="3.40.50.720">
    <property type="entry name" value="NAD(P)-binding Rossmann-like Domain"/>
    <property type="match status" value="1"/>
</dbReference>
<dbReference type="PANTHER" id="PTHR43162">
    <property type="match status" value="1"/>
</dbReference>